<name>A0A5B2VKV5_9BACT</name>
<keyword evidence="2" id="KW-1185">Reference proteome</keyword>
<dbReference type="AlphaFoldDB" id="A0A5B2VKV5"/>
<accession>A0A5B2VKV5</accession>
<dbReference type="RefSeq" id="WP_149840623.1">
    <property type="nucleotide sequence ID" value="NZ_VUOC01000004.1"/>
</dbReference>
<gene>
    <name evidence="1" type="ORF">F0L74_24905</name>
</gene>
<comment type="caution">
    <text evidence="1">The sequence shown here is derived from an EMBL/GenBank/DDBJ whole genome shotgun (WGS) entry which is preliminary data.</text>
</comment>
<evidence type="ECO:0008006" key="3">
    <source>
        <dbReference type="Google" id="ProtNLM"/>
    </source>
</evidence>
<organism evidence="1 2">
    <name type="scientific">Chitinophaga agrisoli</name>
    <dbReference type="NCBI Taxonomy" id="2607653"/>
    <lineage>
        <taxon>Bacteria</taxon>
        <taxon>Pseudomonadati</taxon>
        <taxon>Bacteroidota</taxon>
        <taxon>Chitinophagia</taxon>
        <taxon>Chitinophagales</taxon>
        <taxon>Chitinophagaceae</taxon>
        <taxon>Chitinophaga</taxon>
    </lineage>
</organism>
<reference evidence="1 2" key="2">
    <citation type="submission" date="2019-09" db="EMBL/GenBank/DDBJ databases">
        <authorList>
            <person name="Jin C."/>
        </authorList>
    </citation>
    <scope>NUCLEOTIDE SEQUENCE [LARGE SCALE GENOMIC DNA]</scope>
    <source>
        <strain evidence="1 2">BN140078</strain>
    </source>
</reference>
<sequence length="148" mass="16758">MKRSITIKTNDLQTISWIGDKIVDWASAGTIYSQDGTVGRLAHGHVGYRFDGAITSPDGQYALVYTRLETKALLLKHGELLREIDRSYYCAEVHEYPAAFITGDNGRTYLIHCPKKYCRLDFEDVETGEIITDHADRAPGDFFIPGWR</sequence>
<dbReference type="EMBL" id="VUOC01000004">
    <property type="protein sequence ID" value="KAA2239444.1"/>
    <property type="molecule type" value="Genomic_DNA"/>
</dbReference>
<protein>
    <recommendedName>
        <fullName evidence="3">WG repeat protein</fullName>
    </recommendedName>
</protein>
<proteinExistence type="predicted"/>
<dbReference type="Proteomes" id="UP000324611">
    <property type="component" value="Unassembled WGS sequence"/>
</dbReference>
<reference evidence="1 2" key="1">
    <citation type="submission" date="2019-09" db="EMBL/GenBank/DDBJ databases">
        <title>Chitinophaga ginsengihumi sp. nov., isolated from soil of ginseng rhizosphere.</title>
        <authorList>
            <person name="Lee J."/>
        </authorList>
    </citation>
    <scope>NUCLEOTIDE SEQUENCE [LARGE SCALE GENOMIC DNA]</scope>
    <source>
        <strain evidence="1 2">BN140078</strain>
    </source>
</reference>
<evidence type="ECO:0000313" key="2">
    <source>
        <dbReference type="Proteomes" id="UP000324611"/>
    </source>
</evidence>
<evidence type="ECO:0000313" key="1">
    <source>
        <dbReference type="EMBL" id="KAA2239444.1"/>
    </source>
</evidence>